<evidence type="ECO:0000313" key="3">
    <source>
        <dbReference type="Proteomes" id="UP001217485"/>
    </source>
</evidence>
<protein>
    <recommendedName>
        <fullName evidence="4">PEP-CTERM protein-sorting domain-containing protein</fullName>
    </recommendedName>
</protein>
<reference evidence="2 3" key="1">
    <citation type="submission" date="2023-01" db="EMBL/GenBank/DDBJ databases">
        <title>Minimal conservation of predation-associated metabolite biosynthetic gene clusters underscores biosynthetic potential of Myxococcota including descriptions for ten novel species: Archangium lansinium sp. nov., Myxococcus landrumus sp. nov., Nannocystis bai.</title>
        <authorList>
            <person name="Ahearne A."/>
            <person name="Stevens C."/>
            <person name="Dowd S."/>
        </authorList>
    </citation>
    <scope>NUCLEOTIDE SEQUENCE [LARGE SCALE GENOMIC DNA]</scope>
    <source>
        <strain evidence="2 3">WIWO2</strain>
    </source>
</reference>
<comment type="caution">
    <text evidence="2">The sequence shown here is derived from an EMBL/GenBank/DDBJ whole genome shotgun (WGS) entry which is preliminary data.</text>
</comment>
<dbReference type="EMBL" id="JAQNDK010000002">
    <property type="protein sequence ID" value="MDC0680364.1"/>
    <property type="molecule type" value="Genomic_DNA"/>
</dbReference>
<sequence length="66" mass="6941">MILPPQDAEILDPPYPGVTASPVSPRHGVEMTVSDPRPDVASIEPPDPLVHALGLALAVVVVALRR</sequence>
<evidence type="ECO:0000313" key="2">
    <source>
        <dbReference type="EMBL" id="MDC0680364.1"/>
    </source>
</evidence>
<gene>
    <name evidence="2" type="ORF">POL72_21655</name>
</gene>
<proteinExistence type="predicted"/>
<keyword evidence="3" id="KW-1185">Reference proteome</keyword>
<name>A0ABT5C1T9_9BACT</name>
<organism evidence="2 3">
    <name type="scientific">Sorangium atrum</name>
    <dbReference type="NCBI Taxonomy" id="2995308"/>
    <lineage>
        <taxon>Bacteria</taxon>
        <taxon>Pseudomonadati</taxon>
        <taxon>Myxococcota</taxon>
        <taxon>Polyangia</taxon>
        <taxon>Polyangiales</taxon>
        <taxon>Polyangiaceae</taxon>
        <taxon>Sorangium</taxon>
    </lineage>
</organism>
<feature type="region of interest" description="Disordered" evidence="1">
    <location>
        <begin position="1"/>
        <end position="40"/>
    </location>
</feature>
<dbReference type="Proteomes" id="UP001217485">
    <property type="component" value="Unassembled WGS sequence"/>
</dbReference>
<evidence type="ECO:0000256" key="1">
    <source>
        <dbReference type="SAM" id="MobiDB-lite"/>
    </source>
</evidence>
<accession>A0ABT5C1T9</accession>
<evidence type="ECO:0008006" key="4">
    <source>
        <dbReference type="Google" id="ProtNLM"/>
    </source>
</evidence>
<dbReference type="RefSeq" id="WP_272097405.1">
    <property type="nucleotide sequence ID" value="NZ_JAQNDK010000002.1"/>
</dbReference>